<name>A0ACB8ST24_9AGAM</name>
<accession>A0ACB8ST24</accession>
<evidence type="ECO:0000313" key="1">
    <source>
        <dbReference type="EMBL" id="KAI0059018.1"/>
    </source>
</evidence>
<dbReference type="EMBL" id="MU277230">
    <property type="protein sequence ID" value="KAI0059018.1"/>
    <property type="molecule type" value="Genomic_DNA"/>
</dbReference>
<sequence length="407" mass="45004">MALLRIQALRRSAKLRSAPTDLVGGPFAVIESDPAGVFSSLVRKLGIRGLEVVEIYDIEPWATQNLSPYGLIFCFLWRKDTHHPAHFQDPAAEQVWFANQLCENACASFAILNVLLNCPNCELGQHLSEFKAETAQISCISRPADVRGALNAIATSTLEKIKKESSTVPPAKRKKTTPVPIPEDVEETYHFIGYVPAHGKVWELDGLKLGPIEVGELPGVAQDSSSEDRLGSWMDVVRPALRMKMKKYSGAGDGAGDIRFNLLAIVDDSYQVASDKLELLKREKSAIERRLSDYAFATSIRPALPGSAYTPDFGSRMLEKQKAILHLPSEELIATWENCVESALRAKVAVEHEIAKAIDAETDHTARVHDYEPFIEAFISQLSHEGRLNQLLRRGENRPPIKASKAS</sequence>
<dbReference type="Proteomes" id="UP000814140">
    <property type="component" value="Unassembled WGS sequence"/>
</dbReference>
<evidence type="ECO:0000313" key="2">
    <source>
        <dbReference type="Proteomes" id="UP000814140"/>
    </source>
</evidence>
<organism evidence="1 2">
    <name type="scientific">Artomyces pyxidatus</name>
    <dbReference type="NCBI Taxonomy" id="48021"/>
    <lineage>
        <taxon>Eukaryota</taxon>
        <taxon>Fungi</taxon>
        <taxon>Dikarya</taxon>
        <taxon>Basidiomycota</taxon>
        <taxon>Agaricomycotina</taxon>
        <taxon>Agaricomycetes</taxon>
        <taxon>Russulales</taxon>
        <taxon>Auriscalpiaceae</taxon>
        <taxon>Artomyces</taxon>
    </lineage>
</organism>
<reference evidence="1" key="1">
    <citation type="submission" date="2021-03" db="EMBL/GenBank/DDBJ databases">
        <authorList>
            <consortium name="DOE Joint Genome Institute"/>
            <person name="Ahrendt S."/>
            <person name="Looney B.P."/>
            <person name="Miyauchi S."/>
            <person name="Morin E."/>
            <person name="Drula E."/>
            <person name="Courty P.E."/>
            <person name="Chicoki N."/>
            <person name="Fauchery L."/>
            <person name="Kohler A."/>
            <person name="Kuo A."/>
            <person name="Labutti K."/>
            <person name="Pangilinan J."/>
            <person name="Lipzen A."/>
            <person name="Riley R."/>
            <person name="Andreopoulos W."/>
            <person name="He G."/>
            <person name="Johnson J."/>
            <person name="Barry K.W."/>
            <person name="Grigoriev I.V."/>
            <person name="Nagy L."/>
            <person name="Hibbett D."/>
            <person name="Henrissat B."/>
            <person name="Matheny P.B."/>
            <person name="Labbe J."/>
            <person name="Martin F."/>
        </authorList>
    </citation>
    <scope>NUCLEOTIDE SEQUENCE</scope>
    <source>
        <strain evidence="1">HHB10654</strain>
    </source>
</reference>
<keyword evidence="1" id="KW-0378">Hydrolase</keyword>
<comment type="caution">
    <text evidence="1">The sequence shown here is derived from an EMBL/GenBank/DDBJ whole genome shotgun (WGS) entry which is preliminary data.</text>
</comment>
<reference evidence="1" key="2">
    <citation type="journal article" date="2022" name="New Phytol.">
        <title>Evolutionary transition to the ectomycorrhizal habit in the genomes of a hyperdiverse lineage of mushroom-forming fungi.</title>
        <authorList>
            <person name="Looney B."/>
            <person name="Miyauchi S."/>
            <person name="Morin E."/>
            <person name="Drula E."/>
            <person name="Courty P.E."/>
            <person name="Kohler A."/>
            <person name="Kuo A."/>
            <person name="LaButti K."/>
            <person name="Pangilinan J."/>
            <person name="Lipzen A."/>
            <person name="Riley R."/>
            <person name="Andreopoulos W."/>
            <person name="He G."/>
            <person name="Johnson J."/>
            <person name="Nolan M."/>
            <person name="Tritt A."/>
            <person name="Barry K.W."/>
            <person name="Grigoriev I.V."/>
            <person name="Nagy L.G."/>
            <person name="Hibbett D."/>
            <person name="Henrissat B."/>
            <person name="Matheny P.B."/>
            <person name="Labbe J."/>
            <person name="Martin F.M."/>
        </authorList>
    </citation>
    <scope>NUCLEOTIDE SEQUENCE</scope>
    <source>
        <strain evidence="1">HHB10654</strain>
    </source>
</reference>
<proteinExistence type="predicted"/>
<gene>
    <name evidence="1" type="ORF">BV25DRAFT_1809906</name>
</gene>
<keyword evidence="2" id="KW-1185">Reference proteome</keyword>
<protein>
    <submittedName>
        <fullName evidence="1">Ubiquitin C-terminal hydrolase</fullName>
    </submittedName>
</protein>